<dbReference type="AlphaFoldDB" id="A0A1X2HCN0"/>
<keyword evidence="3" id="KW-1133">Transmembrane helix</keyword>
<evidence type="ECO:0000256" key="2">
    <source>
        <dbReference type="ARBA" id="ARBA00022692"/>
    </source>
</evidence>
<dbReference type="OrthoDB" id="5984008at2759"/>
<dbReference type="InParanoid" id="A0A1X2HCN0"/>
<reference evidence="10 11" key="1">
    <citation type="submission" date="2016-07" db="EMBL/GenBank/DDBJ databases">
        <title>Pervasive Adenine N6-methylation of Active Genes in Fungi.</title>
        <authorList>
            <consortium name="DOE Joint Genome Institute"/>
            <person name="Mondo S.J."/>
            <person name="Dannebaum R.O."/>
            <person name="Kuo R.C."/>
            <person name="Labutti K."/>
            <person name="Haridas S."/>
            <person name="Kuo A."/>
            <person name="Salamov A."/>
            <person name="Ahrendt S.R."/>
            <person name="Lipzen A."/>
            <person name="Sullivan W."/>
            <person name="Andreopoulos W.B."/>
            <person name="Clum A."/>
            <person name="Lindquist E."/>
            <person name="Daum C."/>
            <person name="Ramamoorthy G.K."/>
            <person name="Gryganskyi A."/>
            <person name="Culley D."/>
            <person name="Magnuson J.K."/>
            <person name="James T.Y."/>
            <person name="O'Malley M.A."/>
            <person name="Stajich J.E."/>
            <person name="Spatafora J.W."/>
            <person name="Visel A."/>
            <person name="Grigoriev I.V."/>
        </authorList>
    </citation>
    <scope>NUCLEOTIDE SEQUENCE [LARGE SCALE GENOMIC DNA]</scope>
    <source>
        <strain evidence="10 11">NRRL 2496</strain>
    </source>
</reference>
<comment type="caution">
    <text evidence="10">The sequence shown here is derived from an EMBL/GenBank/DDBJ whole genome shotgun (WGS) entry which is preliminary data.</text>
</comment>
<dbReference type="Pfam" id="PF01094">
    <property type="entry name" value="ANF_receptor"/>
    <property type="match status" value="1"/>
</dbReference>
<evidence type="ECO:0000256" key="8">
    <source>
        <dbReference type="ARBA" id="ARBA00023224"/>
    </source>
</evidence>
<evidence type="ECO:0000256" key="3">
    <source>
        <dbReference type="ARBA" id="ARBA00022989"/>
    </source>
</evidence>
<evidence type="ECO:0000259" key="9">
    <source>
        <dbReference type="Pfam" id="PF01094"/>
    </source>
</evidence>
<evidence type="ECO:0000256" key="4">
    <source>
        <dbReference type="ARBA" id="ARBA00023040"/>
    </source>
</evidence>
<dbReference type="Proteomes" id="UP000242180">
    <property type="component" value="Unassembled WGS sequence"/>
</dbReference>
<accession>A0A1X2HCN0</accession>
<dbReference type="GO" id="GO:0004965">
    <property type="term" value="F:G protein-coupled GABA receptor activity"/>
    <property type="evidence" value="ECO:0007669"/>
    <property type="project" value="InterPro"/>
</dbReference>
<keyword evidence="6" id="KW-0675">Receptor</keyword>
<dbReference type="Gene3D" id="3.40.50.2300">
    <property type="match status" value="2"/>
</dbReference>
<dbReference type="InterPro" id="IPR001828">
    <property type="entry name" value="ANF_lig-bd_rcpt"/>
</dbReference>
<dbReference type="STRING" id="13706.A0A1X2HCN0"/>
<dbReference type="OMA" id="DIRITQH"/>
<dbReference type="InterPro" id="IPR000337">
    <property type="entry name" value="GPCR_3"/>
</dbReference>
<dbReference type="EMBL" id="MCGN01000005">
    <property type="protein sequence ID" value="ORY96554.1"/>
    <property type="molecule type" value="Genomic_DNA"/>
</dbReference>
<dbReference type="SUPFAM" id="SSF53822">
    <property type="entry name" value="Periplasmic binding protein-like I"/>
    <property type="match status" value="1"/>
</dbReference>
<comment type="subcellular location">
    <subcellularLocation>
        <location evidence="1">Membrane</location>
        <topology evidence="1">Multi-pass membrane protein</topology>
    </subcellularLocation>
</comment>
<evidence type="ECO:0000313" key="10">
    <source>
        <dbReference type="EMBL" id="ORY96554.1"/>
    </source>
</evidence>
<name>A0A1X2HCN0_SYNRA</name>
<dbReference type="PANTHER" id="PTHR10519:SF68">
    <property type="entry name" value="METABOTROPIC GLUTAMATE RECEPTOR-LIKE PROTEIN Q"/>
    <property type="match status" value="1"/>
</dbReference>
<evidence type="ECO:0000256" key="5">
    <source>
        <dbReference type="ARBA" id="ARBA00023136"/>
    </source>
</evidence>
<keyword evidence="2" id="KW-0812">Transmembrane</keyword>
<dbReference type="GO" id="GO:0007214">
    <property type="term" value="P:gamma-aminobutyric acid signaling pathway"/>
    <property type="evidence" value="ECO:0007669"/>
    <property type="project" value="TreeGrafter"/>
</dbReference>
<dbReference type="InterPro" id="IPR028082">
    <property type="entry name" value="Peripla_BP_I"/>
</dbReference>
<sequence length="345" mass="37363">MIPGAYITLIEKDSFPEQSADQSAVTDAVYASVTLLQQGVIGVIGDVSSSWTSLSALMTSTLEIPQCSFTASATAFSDKTQYKYFFRTIPTQVIIADVMLGFASNQGWSKVGIVYTDDPLGQQFCQHAIIQAGTLNMQIVRYQSVSQDKPDSDMVTALHNVTTGGIRIVMVAATGDAQTSLMIRAAEMGLLNDDYVWLLMNNYATDLSDAVHARNLNLSSLAGLDTEYDRPATAINSTTVMDYNSTFTGLFMFDNWLSLYGYPPFEQFLDSWSQLDPSALAYSCMMVMAEGFSRAIANTTNQTLGLSELASGDLGQFMTPPAFNVGYVGPEGPMIFDSNGDLTSA</sequence>
<evidence type="ECO:0000256" key="7">
    <source>
        <dbReference type="ARBA" id="ARBA00023180"/>
    </source>
</evidence>
<organism evidence="10 11">
    <name type="scientific">Syncephalastrum racemosum</name>
    <name type="common">Filamentous fungus</name>
    <dbReference type="NCBI Taxonomy" id="13706"/>
    <lineage>
        <taxon>Eukaryota</taxon>
        <taxon>Fungi</taxon>
        <taxon>Fungi incertae sedis</taxon>
        <taxon>Mucoromycota</taxon>
        <taxon>Mucoromycotina</taxon>
        <taxon>Mucoromycetes</taxon>
        <taxon>Mucorales</taxon>
        <taxon>Syncephalastraceae</taxon>
        <taxon>Syncephalastrum</taxon>
    </lineage>
</organism>
<gene>
    <name evidence="10" type="ORF">BCR43DRAFT_439081</name>
</gene>
<keyword evidence="8" id="KW-0807">Transducer</keyword>
<feature type="domain" description="Receptor ligand binding region" evidence="9">
    <location>
        <begin position="22"/>
        <end position="343"/>
    </location>
</feature>
<keyword evidence="5" id="KW-0472">Membrane</keyword>
<dbReference type="InterPro" id="IPR002455">
    <property type="entry name" value="GPCR3_GABA-B"/>
</dbReference>
<keyword evidence="11" id="KW-1185">Reference proteome</keyword>
<dbReference type="PRINTS" id="PR00248">
    <property type="entry name" value="GPCRMGR"/>
</dbReference>
<evidence type="ECO:0000256" key="6">
    <source>
        <dbReference type="ARBA" id="ARBA00023170"/>
    </source>
</evidence>
<dbReference type="PANTHER" id="PTHR10519">
    <property type="entry name" value="GABA-B RECEPTOR"/>
    <property type="match status" value="1"/>
</dbReference>
<keyword evidence="4" id="KW-0297">G-protein coupled receptor</keyword>
<protein>
    <submittedName>
        <fullName evidence="10">Periplasmic binding protein-like I</fullName>
    </submittedName>
</protein>
<dbReference type="GO" id="GO:0038039">
    <property type="term" value="C:G protein-coupled receptor heterodimeric complex"/>
    <property type="evidence" value="ECO:0007669"/>
    <property type="project" value="TreeGrafter"/>
</dbReference>
<evidence type="ECO:0000313" key="11">
    <source>
        <dbReference type="Proteomes" id="UP000242180"/>
    </source>
</evidence>
<keyword evidence="7" id="KW-0325">Glycoprotein</keyword>
<evidence type="ECO:0000256" key="1">
    <source>
        <dbReference type="ARBA" id="ARBA00004141"/>
    </source>
</evidence>
<proteinExistence type="predicted"/>